<dbReference type="InterPro" id="IPR036770">
    <property type="entry name" value="Ankyrin_rpt-contain_sf"/>
</dbReference>
<dbReference type="Gene3D" id="1.25.40.20">
    <property type="entry name" value="Ankyrin repeat-containing domain"/>
    <property type="match status" value="1"/>
</dbReference>
<organism evidence="2">
    <name type="scientific">viral metagenome</name>
    <dbReference type="NCBI Taxonomy" id="1070528"/>
    <lineage>
        <taxon>unclassified sequences</taxon>
        <taxon>metagenomes</taxon>
        <taxon>organismal metagenomes</taxon>
    </lineage>
</organism>
<name>A0A6C0CAA7_9ZZZZ</name>
<evidence type="ECO:0008006" key="3">
    <source>
        <dbReference type="Google" id="ProtNLM"/>
    </source>
</evidence>
<protein>
    <recommendedName>
        <fullName evidence="3">Ankyrin repeat protein</fullName>
    </recommendedName>
</protein>
<evidence type="ECO:0000313" key="2">
    <source>
        <dbReference type="EMBL" id="QHT01032.1"/>
    </source>
</evidence>
<dbReference type="AlphaFoldDB" id="A0A6C0CAA7"/>
<proteinExistence type="predicted"/>
<feature type="compositionally biased region" description="Basic and acidic residues" evidence="1">
    <location>
        <begin position="298"/>
        <end position="317"/>
    </location>
</feature>
<feature type="region of interest" description="Disordered" evidence="1">
    <location>
        <begin position="297"/>
        <end position="335"/>
    </location>
</feature>
<sequence>MSTNEKILQSYNESNYKEILDRLDTVIDDMGNTIIHHIASKLDKDSIESLKKLDKKCITYTLMNKANKNGDLPIHLALKTLIEKDADSHDFIDYLINECHANPNIPNNEDMVITQKKEPVHIPQSSAPQTDHFDFISKLIQYYINSFNQPTAQIKGGYSSKRIIRSKVSDFTDSDVLPDSGVNDTFRLTKNKRIHHKINNVDSQDGGKRDPKITDTYNQILKKIIKVLNVDEATAKLYRMALKKKVIDDDPDLRKGSNDAKKMEAIEKLLGDDKNAKKVLNKISPDTIDGLRTWLSEQDAKRSENSESIKKKDDKPKEKKAKKVTKKAHESEKGYLHSDEILFSPDYF</sequence>
<dbReference type="SUPFAM" id="SSF48403">
    <property type="entry name" value="Ankyrin repeat"/>
    <property type="match status" value="1"/>
</dbReference>
<accession>A0A6C0CAA7</accession>
<evidence type="ECO:0000256" key="1">
    <source>
        <dbReference type="SAM" id="MobiDB-lite"/>
    </source>
</evidence>
<dbReference type="EMBL" id="MN739362">
    <property type="protein sequence ID" value="QHT01032.1"/>
    <property type="molecule type" value="Genomic_DNA"/>
</dbReference>
<reference evidence="2" key="1">
    <citation type="journal article" date="2020" name="Nature">
        <title>Giant virus diversity and host interactions through global metagenomics.</title>
        <authorList>
            <person name="Schulz F."/>
            <person name="Roux S."/>
            <person name="Paez-Espino D."/>
            <person name="Jungbluth S."/>
            <person name="Walsh D.A."/>
            <person name="Denef V.J."/>
            <person name="McMahon K.D."/>
            <person name="Konstantinidis K.T."/>
            <person name="Eloe-Fadrosh E.A."/>
            <person name="Kyrpides N.C."/>
            <person name="Woyke T."/>
        </authorList>
    </citation>
    <scope>NUCLEOTIDE SEQUENCE</scope>
    <source>
        <strain evidence="2">GVMAG-M-3300020192-26</strain>
    </source>
</reference>